<comment type="subcellular location">
    <subcellularLocation>
        <location evidence="1">Cell membrane</location>
        <topology evidence="1">Multi-pass membrane protein</topology>
    </subcellularLocation>
</comment>
<dbReference type="EMBL" id="FOOY01000004">
    <property type="protein sequence ID" value="SFG06590.1"/>
    <property type="molecule type" value="Genomic_DNA"/>
</dbReference>
<keyword evidence="10" id="KW-1185">Reference proteome</keyword>
<comment type="similarity">
    <text evidence="2">Belongs to the UPF0702 family.</text>
</comment>
<dbReference type="Gene3D" id="3.30.240.20">
    <property type="entry name" value="bsu07140 like domains"/>
    <property type="match status" value="1"/>
</dbReference>
<accession>A0A1I2NUB5</accession>
<proteinExistence type="inferred from homology"/>
<evidence type="ECO:0000256" key="6">
    <source>
        <dbReference type="ARBA" id="ARBA00023136"/>
    </source>
</evidence>
<feature type="domain" description="YetF C-terminal" evidence="8">
    <location>
        <begin position="97"/>
        <end position="155"/>
    </location>
</feature>
<dbReference type="PANTHER" id="PTHR34582:SF6">
    <property type="entry name" value="UPF0702 TRANSMEMBRANE PROTEIN YCAP"/>
    <property type="match status" value="1"/>
</dbReference>
<dbReference type="InterPro" id="IPR007353">
    <property type="entry name" value="DUF421"/>
</dbReference>
<evidence type="ECO:0000256" key="1">
    <source>
        <dbReference type="ARBA" id="ARBA00004651"/>
    </source>
</evidence>
<dbReference type="InterPro" id="IPR023090">
    <property type="entry name" value="UPF0702_alpha/beta_dom_sf"/>
</dbReference>
<keyword evidence="5 7" id="KW-1133">Transmembrane helix</keyword>
<evidence type="ECO:0000256" key="7">
    <source>
        <dbReference type="SAM" id="Phobius"/>
    </source>
</evidence>
<gene>
    <name evidence="9" type="ORF">SAMN02982927_00531</name>
</gene>
<dbReference type="Pfam" id="PF04239">
    <property type="entry name" value="DUF421"/>
    <property type="match status" value="1"/>
</dbReference>
<evidence type="ECO:0000256" key="4">
    <source>
        <dbReference type="ARBA" id="ARBA00022692"/>
    </source>
</evidence>
<feature type="transmembrane region" description="Helical" evidence="7">
    <location>
        <begin position="57"/>
        <end position="76"/>
    </location>
</feature>
<keyword evidence="4 7" id="KW-0812">Transmembrane</keyword>
<organism evidence="9 10">
    <name type="scientific">Sporolactobacillus nakayamae</name>
    <dbReference type="NCBI Taxonomy" id="269670"/>
    <lineage>
        <taxon>Bacteria</taxon>
        <taxon>Bacillati</taxon>
        <taxon>Bacillota</taxon>
        <taxon>Bacilli</taxon>
        <taxon>Bacillales</taxon>
        <taxon>Sporolactobacillaceae</taxon>
        <taxon>Sporolactobacillus</taxon>
    </lineage>
</organism>
<keyword evidence="3" id="KW-1003">Cell membrane</keyword>
<evidence type="ECO:0000256" key="3">
    <source>
        <dbReference type="ARBA" id="ARBA00022475"/>
    </source>
</evidence>
<evidence type="ECO:0000256" key="2">
    <source>
        <dbReference type="ARBA" id="ARBA00006448"/>
    </source>
</evidence>
<dbReference type="Proteomes" id="UP000198752">
    <property type="component" value="Unassembled WGS sequence"/>
</dbReference>
<dbReference type="PANTHER" id="PTHR34582">
    <property type="entry name" value="UPF0702 TRANSMEMBRANE PROTEIN YCAP"/>
    <property type="match status" value="1"/>
</dbReference>
<dbReference type="AlphaFoldDB" id="A0A1I2NUB5"/>
<protein>
    <submittedName>
        <fullName evidence="9">Uncharacterized membrane protein YcaP, DUF421 family</fullName>
    </submittedName>
</protein>
<dbReference type="RefSeq" id="WP_093669819.1">
    <property type="nucleotide sequence ID" value="NZ_FOOY01000004.1"/>
</dbReference>
<feature type="transmembrane region" description="Helical" evidence="7">
    <location>
        <begin position="6"/>
        <end position="23"/>
    </location>
</feature>
<sequence>MGTSVIRVLCLTALVIFGFRNMLSMKLSEQSGIDLLLVISAAELTAASVIYPEKPLLPILAPLLILILVYQSRLWFYRFTANWSIHEHLIQYLKKKSDNPIYTNYEPPRVGLSLIENGKVRCDNLKQIGKTQLWLRQELRKFGYRNIRQVNYLTMDTLGNFYMDLNEYMRKD</sequence>
<evidence type="ECO:0000313" key="9">
    <source>
        <dbReference type="EMBL" id="SFG06590.1"/>
    </source>
</evidence>
<keyword evidence="6 7" id="KW-0472">Membrane</keyword>
<dbReference type="OrthoDB" id="1682423at2"/>
<dbReference type="GO" id="GO:0005886">
    <property type="term" value="C:plasma membrane"/>
    <property type="evidence" value="ECO:0007669"/>
    <property type="project" value="UniProtKB-SubCell"/>
</dbReference>
<evidence type="ECO:0000259" key="8">
    <source>
        <dbReference type="Pfam" id="PF04239"/>
    </source>
</evidence>
<evidence type="ECO:0000313" key="10">
    <source>
        <dbReference type="Proteomes" id="UP000198752"/>
    </source>
</evidence>
<evidence type="ECO:0000256" key="5">
    <source>
        <dbReference type="ARBA" id="ARBA00022989"/>
    </source>
</evidence>
<name>A0A1I2NUB5_9BACL</name>
<reference evidence="10" key="1">
    <citation type="submission" date="2016-10" db="EMBL/GenBank/DDBJ databases">
        <authorList>
            <person name="Varghese N."/>
            <person name="Submissions S."/>
        </authorList>
    </citation>
    <scope>NUCLEOTIDE SEQUENCE [LARGE SCALE GENOMIC DNA]</scope>
    <source>
        <strain evidence="10">ATCC 700379</strain>
    </source>
</reference>